<reference evidence="3 4" key="1">
    <citation type="submission" date="2018-02" db="EMBL/GenBank/DDBJ databases">
        <title>The draft genome of Sphingobacterium sp. 5JN-11.</title>
        <authorList>
            <person name="Liu L."/>
            <person name="Li L."/>
            <person name="Liang L."/>
            <person name="Zhang X."/>
            <person name="Wang T."/>
        </authorList>
    </citation>
    <scope>NUCLEOTIDE SEQUENCE [LARGE SCALE GENOMIC DNA]</scope>
    <source>
        <strain evidence="3 4">5JN-11</strain>
    </source>
</reference>
<feature type="transmembrane region" description="Helical" evidence="1">
    <location>
        <begin position="213"/>
        <end position="233"/>
    </location>
</feature>
<dbReference type="EMBL" id="PVBQ01000014">
    <property type="protein sequence ID" value="PRD46429.1"/>
    <property type="molecule type" value="Genomic_DNA"/>
</dbReference>
<keyword evidence="1" id="KW-1133">Transmembrane helix</keyword>
<keyword evidence="2" id="KW-0732">Signal</keyword>
<dbReference type="OrthoDB" id="1494583at2"/>
<feature type="transmembrane region" description="Helical" evidence="1">
    <location>
        <begin position="239"/>
        <end position="260"/>
    </location>
</feature>
<feature type="signal peptide" evidence="2">
    <location>
        <begin position="1"/>
        <end position="20"/>
    </location>
</feature>
<feature type="transmembrane region" description="Helical" evidence="1">
    <location>
        <begin position="91"/>
        <end position="111"/>
    </location>
</feature>
<accession>A0A2S9J0Y8</accession>
<feature type="transmembrane region" description="Helical" evidence="1">
    <location>
        <begin position="180"/>
        <end position="201"/>
    </location>
</feature>
<dbReference type="RefSeq" id="WP_105717972.1">
    <property type="nucleotide sequence ID" value="NZ_PVBQ01000014.1"/>
</dbReference>
<evidence type="ECO:0000313" key="4">
    <source>
        <dbReference type="Proteomes" id="UP000239711"/>
    </source>
</evidence>
<dbReference type="Pfam" id="PF14093">
    <property type="entry name" value="DUF4271"/>
    <property type="match status" value="1"/>
</dbReference>
<feature type="transmembrane region" description="Helical" evidence="1">
    <location>
        <begin position="141"/>
        <end position="160"/>
    </location>
</feature>
<comment type="caution">
    <text evidence="3">The sequence shown here is derived from an EMBL/GenBank/DDBJ whole genome shotgun (WGS) entry which is preliminary data.</text>
</comment>
<gene>
    <name evidence="3" type="ORF">C5745_15800</name>
</gene>
<evidence type="ECO:0000256" key="1">
    <source>
        <dbReference type="SAM" id="Phobius"/>
    </source>
</evidence>
<evidence type="ECO:0000256" key="2">
    <source>
        <dbReference type="SAM" id="SignalP"/>
    </source>
</evidence>
<protein>
    <submittedName>
        <fullName evidence="3">DUF4271 domain-containing protein</fullName>
    </submittedName>
</protein>
<evidence type="ECO:0000313" key="3">
    <source>
        <dbReference type="EMBL" id="PRD46429.1"/>
    </source>
</evidence>
<name>A0A2S9J0Y8_9SPHI</name>
<keyword evidence="1" id="KW-0812">Transmembrane</keyword>
<proteinExistence type="predicted"/>
<dbReference type="AlphaFoldDB" id="A0A2S9J0Y8"/>
<feature type="transmembrane region" description="Helical" evidence="1">
    <location>
        <begin position="272"/>
        <end position="293"/>
    </location>
</feature>
<dbReference type="Proteomes" id="UP000239711">
    <property type="component" value="Unassembled WGS sequence"/>
</dbReference>
<keyword evidence="4" id="KW-1185">Reference proteome</keyword>
<organism evidence="3 4">
    <name type="scientific">Sphingobacterium haloxyli</name>
    <dbReference type="NCBI Taxonomy" id="2100533"/>
    <lineage>
        <taxon>Bacteria</taxon>
        <taxon>Pseudomonadati</taxon>
        <taxon>Bacteroidota</taxon>
        <taxon>Sphingobacteriia</taxon>
        <taxon>Sphingobacteriales</taxon>
        <taxon>Sphingobacteriaceae</taxon>
        <taxon>Sphingobacterium</taxon>
    </lineage>
</organism>
<sequence length="298" mass="34713">MYLLKRIFLSSLLCLIISTAGGNSVERTEIDTFNYILPAEDRPNKLLEQLSIEIRQRSIDPVTSLDYMKSMAEPTESIPYGQGERKSERPVWVLLVVFMLFLAIALVRLAFPGDFTMIVQAYYDERSLLQMSKEDNMLTSWPYIFLYFIFSLALGLFIVLMESSFVRFNVLNFENYVQTAFLVAILFIIKILLIRFISFVFEIGRLVREYVTVLYLVYFNSMLFLMPFLLAVALVPTTYFKILLILFSILVSILFIYRFLRAAFRLFGNLKFSIFYLILYLCALEVAPILILVRTLSN</sequence>
<dbReference type="InterPro" id="IPR025367">
    <property type="entry name" value="DUF4271"/>
</dbReference>
<feature type="chain" id="PRO_5015534988" evidence="2">
    <location>
        <begin position="21"/>
        <end position="298"/>
    </location>
</feature>
<keyword evidence="1" id="KW-0472">Membrane</keyword>